<evidence type="ECO:0000313" key="3">
    <source>
        <dbReference type="Proteomes" id="UP001209878"/>
    </source>
</evidence>
<organism evidence="2 3">
    <name type="scientific">Ridgeia piscesae</name>
    <name type="common">Tubeworm</name>
    <dbReference type="NCBI Taxonomy" id="27915"/>
    <lineage>
        <taxon>Eukaryota</taxon>
        <taxon>Metazoa</taxon>
        <taxon>Spiralia</taxon>
        <taxon>Lophotrochozoa</taxon>
        <taxon>Annelida</taxon>
        <taxon>Polychaeta</taxon>
        <taxon>Sedentaria</taxon>
        <taxon>Canalipalpata</taxon>
        <taxon>Sabellida</taxon>
        <taxon>Siboglinidae</taxon>
        <taxon>Ridgeia</taxon>
    </lineage>
</organism>
<dbReference type="Proteomes" id="UP001209878">
    <property type="component" value="Unassembled WGS sequence"/>
</dbReference>
<keyword evidence="1" id="KW-0732">Signal</keyword>
<feature type="signal peptide" evidence="1">
    <location>
        <begin position="1"/>
        <end position="23"/>
    </location>
</feature>
<evidence type="ECO:0000256" key="1">
    <source>
        <dbReference type="SAM" id="SignalP"/>
    </source>
</evidence>
<comment type="caution">
    <text evidence="2">The sequence shown here is derived from an EMBL/GenBank/DDBJ whole genome shotgun (WGS) entry which is preliminary data.</text>
</comment>
<protein>
    <submittedName>
        <fullName evidence="2">Uncharacterized protein</fullName>
    </submittedName>
</protein>
<accession>A0AAD9JKK4</accession>
<name>A0AAD9JKK4_RIDPI</name>
<dbReference type="AlphaFoldDB" id="A0AAD9JKK4"/>
<dbReference type="EMBL" id="JAODUO010002134">
    <property type="protein sequence ID" value="KAK2154801.1"/>
    <property type="molecule type" value="Genomic_DNA"/>
</dbReference>
<evidence type="ECO:0000313" key="2">
    <source>
        <dbReference type="EMBL" id="KAK2154801.1"/>
    </source>
</evidence>
<feature type="chain" id="PRO_5042171123" evidence="1">
    <location>
        <begin position="24"/>
        <end position="67"/>
    </location>
</feature>
<reference evidence="2" key="1">
    <citation type="journal article" date="2023" name="Mol. Biol. Evol.">
        <title>Third-Generation Sequencing Reveals the Adaptive Role of the Epigenome in Three Deep-Sea Polychaetes.</title>
        <authorList>
            <person name="Perez M."/>
            <person name="Aroh O."/>
            <person name="Sun Y."/>
            <person name="Lan Y."/>
            <person name="Juniper S.K."/>
            <person name="Young C.R."/>
            <person name="Angers B."/>
            <person name="Qian P.Y."/>
        </authorList>
    </citation>
    <scope>NUCLEOTIDE SEQUENCE</scope>
    <source>
        <strain evidence="2">R07B-5</strain>
    </source>
</reference>
<proteinExistence type="predicted"/>
<gene>
    <name evidence="2" type="ORF">NP493_2137g00003</name>
</gene>
<sequence>MAALRALLVVCLVCALIFEVSEAYNWNGSPKLHEKRIMKETQRFRRQAAEKLAGVLSSYGDAHGHSG</sequence>
<keyword evidence="3" id="KW-1185">Reference proteome</keyword>